<evidence type="ECO:0000256" key="1">
    <source>
        <dbReference type="SAM" id="MobiDB-lite"/>
    </source>
</evidence>
<protein>
    <submittedName>
        <fullName evidence="3">CYTH domain-containing protein</fullName>
    </submittedName>
</protein>
<evidence type="ECO:0000313" key="4">
    <source>
        <dbReference type="Proteomes" id="UP001490330"/>
    </source>
</evidence>
<evidence type="ECO:0000313" key="3">
    <source>
        <dbReference type="EMBL" id="MER6908984.1"/>
    </source>
</evidence>
<dbReference type="Pfam" id="PF01928">
    <property type="entry name" value="CYTH"/>
    <property type="match status" value="1"/>
</dbReference>
<name>A0ABV1VSG4_9ACTN</name>
<dbReference type="Gene3D" id="2.40.320.10">
    <property type="entry name" value="Hypothetical Protein Pfu-838710-001"/>
    <property type="match status" value="1"/>
</dbReference>
<keyword evidence="4" id="KW-1185">Reference proteome</keyword>
<dbReference type="InterPro" id="IPR023577">
    <property type="entry name" value="CYTH_domain"/>
</dbReference>
<dbReference type="EMBL" id="JBEPCV010000055">
    <property type="protein sequence ID" value="MER6908984.1"/>
    <property type="molecule type" value="Genomic_DNA"/>
</dbReference>
<dbReference type="InterPro" id="IPR033469">
    <property type="entry name" value="CYTH-like_dom_sf"/>
</dbReference>
<proteinExistence type="predicted"/>
<evidence type="ECO:0000259" key="2">
    <source>
        <dbReference type="Pfam" id="PF01928"/>
    </source>
</evidence>
<gene>
    <name evidence="3" type="ORF">ABT322_35695</name>
</gene>
<dbReference type="Proteomes" id="UP001490330">
    <property type="component" value="Unassembled WGS sequence"/>
</dbReference>
<dbReference type="RefSeq" id="WP_350722481.1">
    <property type="nucleotide sequence ID" value="NZ_JBEPCO010000036.1"/>
</dbReference>
<sequence>MSGRRPAHCPAPTTPRGRWRKNPIRRRSARGPRRQRGDFAEVTYKPASTAATHSVDSVISKRETNVLLAPGQVDRAAQLLECVGMRLLVRVEKHRTSYRHQLHPGATVSIDTVIGVGVFVETEVISADAAAAARIVGEMENQLGVSHCSVVDLPYRDLAMSHASAWPLTVLIIS</sequence>
<dbReference type="SUPFAM" id="SSF55154">
    <property type="entry name" value="CYTH-like phosphatases"/>
    <property type="match status" value="1"/>
</dbReference>
<comment type="caution">
    <text evidence="3">The sequence shown here is derived from an EMBL/GenBank/DDBJ whole genome shotgun (WGS) entry which is preliminary data.</text>
</comment>
<accession>A0ABV1VSG4</accession>
<reference evidence="3 4" key="1">
    <citation type="submission" date="2024-06" db="EMBL/GenBank/DDBJ databases">
        <title>The Natural Products Discovery Center: Release of the First 8490 Sequenced Strains for Exploring Actinobacteria Biosynthetic Diversity.</title>
        <authorList>
            <person name="Kalkreuter E."/>
            <person name="Kautsar S.A."/>
            <person name="Yang D."/>
            <person name="Bader C.D."/>
            <person name="Teijaro C.N."/>
            <person name="Fluegel L."/>
            <person name="Davis C.M."/>
            <person name="Simpson J.R."/>
            <person name="Lauterbach L."/>
            <person name="Steele A.D."/>
            <person name="Gui C."/>
            <person name="Meng S."/>
            <person name="Li G."/>
            <person name="Viehrig K."/>
            <person name="Ye F."/>
            <person name="Su P."/>
            <person name="Kiefer A.F."/>
            <person name="Nichols A."/>
            <person name="Cepeda A.J."/>
            <person name="Yan W."/>
            <person name="Fan B."/>
            <person name="Jiang Y."/>
            <person name="Adhikari A."/>
            <person name="Zheng C.-J."/>
            <person name="Schuster L."/>
            <person name="Cowan T.M."/>
            <person name="Smanski M.J."/>
            <person name="Chevrette M.G."/>
            <person name="De Carvalho L.P.S."/>
            <person name="Shen B."/>
        </authorList>
    </citation>
    <scope>NUCLEOTIDE SEQUENCE [LARGE SCALE GENOMIC DNA]</scope>
    <source>
        <strain evidence="3 4">NPDC000632</strain>
    </source>
</reference>
<feature type="domain" description="CYTH" evidence="2">
    <location>
        <begin position="33"/>
        <end position="146"/>
    </location>
</feature>
<feature type="compositionally biased region" description="Basic residues" evidence="1">
    <location>
        <begin position="17"/>
        <end position="34"/>
    </location>
</feature>
<organism evidence="3 4">
    <name type="scientific">Streptomyces flaveolus</name>
    <dbReference type="NCBI Taxonomy" id="67297"/>
    <lineage>
        <taxon>Bacteria</taxon>
        <taxon>Bacillati</taxon>
        <taxon>Actinomycetota</taxon>
        <taxon>Actinomycetes</taxon>
        <taxon>Kitasatosporales</taxon>
        <taxon>Streptomycetaceae</taxon>
        <taxon>Streptomyces</taxon>
    </lineage>
</organism>
<feature type="region of interest" description="Disordered" evidence="1">
    <location>
        <begin position="1"/>
        <end position="37"/>
    </location>
</feature>